<sequence length="66" mass="7623">MAMLYFTFTRFLVEQFFFHVLCKVFKIQMHSPIGLFHKMATKTGCRDTLFPVTVATDASPFLTAKN</sequence>
<dbReference type="AlphaFoldDB" id="A0A0E9Y0N8"/>
<accession>A0A0E9Y0N8</accession>
<reference evidence="1" key="1">
    <citation type="submission" date="2014-11" db="EMBL/GenBank/DDBJ databases">
        <authorList>
            <person name="Amaro Gonzalez C."/>
        </authorList>
    </citation>
    <scope>NUCLEOTIDE SEQUENCE</scope>
</reference>
<reference evidence="1" key="2">
    <citation type="journal article" date="2015" name="Fish Shellfish Immunol.">
        <title>Early steps in the European eel (Anguilla anguilla)-Vibrio vulnificus interaction in the gills: Role of the RtxA13 toxin.</title>
        <authorList>
            <person name="Callol A."/>
            <person name="Pajuelo D."/>
            <person name="Ebbesson L."/>
            <person name="Teles M."/>
            <person name="MacKenzie S."/>
            <person name="Amaro C."/>
        </authorList>
    </citation>
    <scope>NUCLEOTIDE SEQUENCE</scope>
</reference>
<evidence type="ECO:0000313" key="1">
    <source>
        <dbReference type="EMBL" id="JAI08558.1"/>
    </source>
</evidence>
<protein>
    <submittedName>
        <fullName evidence="1">Uncharacterized protein</fullName>
    </submittedName>
</protein>
<name>A0A0E9Y0N8_ANGAN</name>
<proteinExistence type="predicted"/>
<dbReference type="EMBL" id="GBXM01000020">
    <property type="protein sequence ID" value="JAI08558.1"/>
    <property type="molecule type" value="Transcribed_RNA"/>
</dbReference>
<organism evidence="1">
    <name type="scientific">Anguilla anguilla</name>
    <name type="common">European freshwater eel</name>
    <name type="synonym">Muraena anguilla</name>
    <dbReference type="NCBI Taxonomy" id="7936"/>
    <lineage>
        <taxon>Eukaryota</taxon>
        <taxon>Metazoa</taxon>
        <taxon>Chordata</taxon>
        <taxon>Craniata</taxon>
        <taxon>Vertebrata</taxon>
        <taxon>Euteleostomi</taxon>
        <taxon>Actinopterygii</taxon>
        <taxon>Neopterygii</taxon>
        <taxon>Teleostei</taxon>
        <taxon>Anguilliformes</taxon>
        <taxon>Anguillidae</taxon>
        <taxon>Anguilla</taxon>
    </lineage>
</organism>